<evidence type="ECO:0000313" key="3">
    <source>
        <dbReference type="EMBL" id="KAF3437241.1"/>
    </source>
</evidence>
<feature type="transmembrane region" description="Helical" evidence="2">
    <location>
        <begin position="196"/>
        <end position="217"/>
    </location>
</feature>
<feature type="region of interest" description="Disordered" evidence="1">
    <location>
        <begin position="1"/>
        <end position="102"/>
    </location>
</feature>
<comment type="caution">
    <text evidence="3">The sequence shown here is derived from an EMBL/GenBank/DDBJ whole genome shotgun (WGS) entry which is preliminary data.</text>
</comment>
<dbReference type="EMBL" id="VOIH02000009">
    <property type="protein sequence ID" value="KAF3437241.1"/>
    <property type="molecule type" value="Genomic_DNA"/>
</dbReference>
<sequence>MTVNTGQHDETEVRQHEEREQEHEYNQKDKHIITSPQFSSSSVSPLSNHLSISSSPPPDSPLHSTFKWIETKSPNPPSPLVHANRSFPPEPLTKVQDPQTQEGFAAHQHKLDEEEAASGSGTGGVGSFNRPKLRPDLSGFKRTKKESEVKKVLLGFRICILILSYLLISASSSAATRVDDWQSNWGKDKFPDMARASGIVIRCLCCTCMQLYNLWLLPFHS</sequence>
<evidence type="ECO:0000313" key="4">
    <source>
        <dbReference type="Proteomes" id="UP000796880"/>
    </source>
</evidence>
<dbReference type="Proteomes" id="UP000796880">
    <property type="component" value="Unassembled WGS sequence"/>
</dbReference>
<dbReference type="OrthoDB" id="672180at2759"/>
<keyword evidence="2" id="KW-0472">Membrane</keyword>
<keyword evidence="2" id="KW-0812">Transmembrane</keyword>
<evidence type="ECO:0000256" key="1">
    <source>
        <dbReference type="SAM" id="MobiDB-lite"/>
    </source>
</evidence>
<proteinExistence type="predicted"/>
<protein>
    <recommendedName>
        <fullName evidence="5">CASP-like protein</fullName>
    </recommendedName>
</protein>
<feature type="compositionally biased region" description="Low complexity" evidence="1">
    <location>
        <begin position="35"/>
        <end position="54"/>
    </location>
</feature>
<evidence type="ECO:0000256" key="2">
    <source>
        <dbReference type="SAM" id="Phobius"/>
    </source>
</evidence>
<evidence type="ECO:0008006" key="5">
    <source>
        <dbReference type="Google" id="ProtNLM"/>
    </source>
</evidence>
<reference evidence="3" key="1">
    <citation type="submission" date="2020-03" db="EMBL/GenBank/DDBJ databases">
        <title>A high-quality chromosome-level genome assembly of a woody plant with both climbing and erect habits, Rhamnella rubrinervis.</title>
        <authorList>
            <person name="Lu Z."/>
            <person name="Yang Y."/>
            <person name="Zhu X."/>
            <person name="Sun Y."/>
        </authorList>
    </citation>
    <scope>NUCLEOTIDE SEQUENCE</scope>
    <source>
        <strain evidence="3">BYM</strain>
        <tissue evidence="3">Leaf</tissue>
    </source>
</reference>
<gene>
    <name evidence="3" type="ORF">FNV43_RR19994</name>
</gene>
<dbReference type="AlphaFoldDB" id="A0A8K0DV43"/>
<organism evidence="3 4">
    <name type="scientific">Rhamnella rubrinervis</name>
    <dbReference type="NCBI Taxonomy" id="2594499"/>
    <lineage>
        <taxon>Eukaryota</taxon>
        <taxon>Viridiplantae</taxon>
        <taxon>Streptophyta</taxon>
        <taxon>Embryophyta</taxon>
        <taxon>Tracheophyta</taxon>
        <taxon>Spermatophyta</taxon>
        <taxon>Magnoliopsida</taxon>
        <taxon>eudicotyledons</taxon>
        <taxon>Gunneridae</taxon>
        <taxon>Pentapetalae</taxon>
        <taxon>rosids</taxon>
        <taxon>fabids</taxon>
        <taxon>Rosales</taxon>
        <taxon>Rhamnaceae</taxon>
        <taxon>rhamnoid group</taxon>
        <taxon>Rhamneae</taxon>
        <taxon>Rhamnella</taxon>
    </lineage>
</organism>
<keyword evidence="2" id="KW-1133">Transmembrane helix</keyword>
<accession>A0A8K0DV43</accession>
<name>A0A8K0DV43_9ROSA</name>
<feature type="transmembrane region" description="Helical" evidence="2">
    <location>
        <begin position="152"/>
        <end position="176"/>
    </location>
</feature>
<keyword evidence="4" id="KW-1185">Reference proteome</keyword>
<feature type="compositionally biased region" description="Basic and acidic residues" evidence="1">
    <location>
        <begin position="7"/>
        <end position="32"/>
    </location>
</feature>